<keyword evidence="4" id="KW-1185">Reference proteome</keyword>
<sequence length="461" mass="50717">MTSLYCLIRITWSIFIFLLVSESWASRDHVLAEGVASVVPHSAPPWLKGGRYPVGRIAAARRGWNGVPEGRSGVTQGWNGMSQGRNGVTQGWNGVMQGWNGETQPGGSYQVRQGEGVMSGDVPREVMDALPRAISMVMQDYSNQQHHITTTTTTTTEPPVIWSRINTRTVRLGTRITATTTPTCLPPLQQQLARRRRKGGEECYAWRREKSGRDVEEEKVLFDEEICWLEDEEDEDVILTGEEVASVVSLVFLRAYLQAALTGGFSLPRPDVSHVEWVSRLWPEVNRLEVEAGERPTSLLASFISIIDPLGMFGRTEDDGKDVRRRLMVQTGGRKDEALTTMVKPNFYSSIFGDGGGGGGGRRGGGDRGYTRRRGMVQGDGRRDTPPPYTPPTTTTEPPSPSPSPPLVYFPDGGSGECEDFAPSGFNTYSFLSFLFSVANLVGHVSTRPCADGCFGIWGKY</sequence>
<feature type="signal peptide" evidence="2">
    <location>
        <begin position="1"/>
        <end position="25"/>
    </location>
</feature>
<dbReference type="EMBL" id="JAWQEG010005166">
    <property type="protein sequence ID" value="KAK3858932.1"/>
    <property type="molecule type" value="Genomic_DNA"/>
</dbReference>
<evidence type="ECO:0000313" key="3">
    <source>
        <dbReference type="EMBL" id="KAK3858932.1"/>
    </source>
</evidence>
<organism evidence="3 4">
    <name type="scientific">Petrolisthes cinctipes</name>
    <name type="common">Flat porcelain crab</name>
    <dbReference type="NCBI Taxonomy" id="88211"/>
    <lineage>
        <taxon>Eukaryota</taxon>
        <taxon>Metazoa</taxon>
        <taxon>Ecdysozoa</taxon>
        <taxon>Arthropoda</taxon>
        <taxon>Crustacea</taxon>
        <taxon>Multicrustacea</taxon>
        <taxon>Malacostraca</taxon>
        <taxon>Eumalacostraca</taxon>
        <taxon>Eucarida</taxon>
        <taxon>Decapoda</taxon>
        <taxon>Pleocyemata</taxon>
        <taxon>Anomura</taxon>
        <taxon>Galatheoidea</taxon>
        <taxon>Porcellanidae</taxon>
        <taxon>Petrolisthes</taxon>
    </lineage>
</organism>
<gene>
    <name evidence="3" type="ORF">Pcinc_034907</name>
</gene>
<evidence type="ECO:0000256" key="2">
    <source>
        <dbReference type="SAM" id="SignalP"/>
    </source>
</evidence>
<feature type="compositionally biased region" description="Gly residues" evidence="1">
    <location>
        <begin position="354"/>
        <end position="363"/>
    </location>
</feature>
<dbReference type="Proteomes" id="UP001286313">
    <property type="component" value="Unassembled WGS sequence"/>
</dbReference>
<feature type="chain" id="PRO_5042286911" evidence="2">
    <location>
        <begin position="26"/>
        <end position="461"/>
    </location>
</feature>
<proteinExistence type="predicted"/>
<comment type="caution">
    <text evidence="3">The sequence shown here is derived from an EMBL/GenBank/DDBJ whole genome shotgun (WGS) entry which is preliminary data.</text>
</comment>
<evidence type="ECO:0000256" key="1">
    <source>
        <dbReference type="SAM" id="MobiDB-lite"/>
    </source>
</evidence>
<evidence type="ECO:0000313" key="4">
    <source>
        <dbReference type="Proteomes" id="UP001286313"/>
    </source>
</evidence>
<protein>
    <submittedName>
        <fullName evidence="3">Uncharacterized protein</fullName>
    </submittedName>
</protein>
<name>A0AAE1BZE3_PETCI</name>
<accession>A0AAE1BZE3</accession>
<dbReference type="AlphaFoldDB" id="A0AAE1BZE3"/>
<reference evidence="3" key="1">
    <citation type="submission" date="2023-10" db="EMBL/GenBank/DDBJ databases">
        <title>Genome assemblies of two species of porcelain crab, Petrolisthes cinctipes and Petrolisthes manimaculis (Anomura: Porcellanidae).</title>
        <authorList>
            <person name="Angst P."/>
        </authorList>
    </citation>
    <scope>NUCLEOTIDE SEQUENCE</scope>
    <source>
        <strain evidence="3">PB745_01</strain>
        <tissue evidence="3">Gill</tissue>
    </source>
</reference>
<feature type="compositionally biased region" description="Pro residues" evidence="1">
    <location>
        <begin position="398"/>
        <end position="408"/>
    </location>
</feature>
<keyword evidence="2" id="KW-0732">Signal</keyword>
<feature type="region of interest" description="Disordered" evidence="1">
    <location>
        <begin position="354"/>
        <end position="408"/>
    </location>
</feature>